<gene>
    <name evidence="1" type="ORF">PECUL_23A059837</name>
</gene>
<accession>A0AAD1W838</accession>
<organism evidence="1 2">
    <name type="scientific">Pelobates cultripes</name>
    <name type="common">Western spadefoot toad</name>
    <dbReference type="NCBI Taxonomy" id="61616"/>
    <lineage>
        <taxon>Eukaryota</taxon>
        <taxon>Metazoa</taxon>
        <taxon>Chordata</taxon>
        <taxon>Craniata</taxon>
        <taxon>Vertebrata</taxon>
        <taxon>Euteleostomi</taxon>
        <taxon>Amphibia</taxon>
        <taxon>Batrachia</taxon>
        <taxon>Anura</taxon>
        <taxon>Pelobatoidea</taxon>
        <taxon>Pelobatidae</taxon>
        <taxon>Pelobates</taxon>
    </lineage>
</organism>
<protein>
    <submittedName>
        <fullName evidence="1">Uncharacterized protein</fullName>
    </submittedName>
</protein>
<dbReference type="Proteomes" id="UP001295444">
    <property type="component" value="Chromosome 06"/>
</dbReference>
<name>A0AAD1W838_PELCU</name>
<keyword evidence="2" id="KW-1185">Reference proteome</keyword>
<feature type="non-terminal residue" evidence="1">
    <location>
        <position position="73"/>
    </location>
</feature>
<evidence type="ECO:0000313" key="2">
    <source>
        <dbReference type="Proteomes" id="UP001295444"/>
    </source>
</evidence>
<dbReference type="EMBL" id="OW240917">
    <property type="protein sequence ID" value="CAH2299249.1"/>
    <property type="molecule type" value="Genomic_DNA"/>
</dbReference>
<evidence type="ECO:0000313" key="1">
    <source>
        <dbReference type="EMBL" id="CAH2299249.1"/>
    </source>
</evidence>
<reference evidence="1" key="1">
    <citation type="submission" date="2022-03" db="EMBL/GenBank/DDBJ databases">
        <authorList>
            <person name="Alioto T."/>
            <person name="Alioto T."/>
            <person name="Gomez Garrido J."/>
        </authorList>
    </citation>
    <scope>NUCLEOTIDE SEQUENCE</scope>
</reference>
<dbReference type="AlphaFoldDB" id="A0AAD1W838"/>
<proteinExistence type="predicted"/>
<sequence>MHSQTLLHHLVSQLAEETGKKFLDATLSRFPEHDVMTFALLEPGKPPMGAITPAAMPVSHVQKGKYLKKQPWK</sequence>